<proteinExistence type="predicted"/>
<sequence length="546" mass="63569">MSDNHSATEDAFGSASHTEPVNPYATMASEAFDNPESRFGENIEEEPNAEAKRFYDILDAAKNPIYDGCKEGLSQLSLAARLMSLKTDYNLSQNCMDAICEMMQEYLPEGNKSMKSYYNIKKLMRSLGLPYQKIDVCQDNCMLFWKDDASLENCKFCDKDRFRPTQLGHKRVAYRQMFYLPLADRLKRLYQSDNTAKDMRWHAEHSVKSGEMSHPSDGESWKHFNEVYPDFASEPRNVYLGLCTDGFNPFGMSGHNYSLWPVILTPYNLPPDMCMKREFMFLSVLVPGPNHPKRSLDIFLQPLIEELKDLWYTGVQAYDHYKKENFSLRAVLMWTISDFPAYGMLSGWTTHGRLACPYCLNQTDAFQLKNGRKTSWFDCHRSFLPNDHSYRWNKKDFKKGRVVSDPPPQLLTGEELWNEVNLLPKTVDCGGNHGRLQGYGATHNWHKQSIIWELPYWKDHKLRHNLDVMHTEKNFLDNIINTLLNVQGKTKDNMRSRLDLKEYCNRKNLHLTADGKAPIPIFRLQTDEKRTFLEWLEKDVKFSDDP</sequence>
<evidence type="ECO:0000313" key="3">
    <source>
        <dbReference type="Proteomes" id="UP000694251"/>
    </source>
</evidence>
<dbReference type="EMBL" id="JAEFBJ010000009">
    <property type="protein sequence ID" value="KAG7572369.1"/>
    <property type="molecule type" value="Genomic_DNA"/>
</dbReference>
<gene>
    <name evidence="2" type="ORF">ISN44_As09g007400</name>
</gene>
<protein>
    <submittedName>
        <fullName evidence="2">Transposon En/Spm-like</fullName>
    </submittedName>
</protein>
<dbReference type="AlphaFoldDB" id="A0A8T2AI62"/>
<dbReference type="Pfam" id="PF02992">
    <property type="entry name" value="Transposase_21"/>
    <property type="match status" value="1"/>
</dbReference>
<accession>A0A8T2AI62</accession>
<dbReference type="PANTHER" id="PTHR10775">
    <property type="entry name" value="OS08G0208400 PROTEIN"/>
    <property type="match status" value="1"/>
</dbReference>
<organism evidence="2 3">
    <name type="scientific">Arabidopsis suecica</name>
    <name type="common">Swedish thale-cress</name>
    <name type="synonym">Cardaminopsis suecica</name>
    <dbReference type="NCBI Taxonomy" id="45249"/>
    <lineage>
        <taxon>Eukaryota</taxon>
        <taxon>Viridiplantae</taxon>
        <taxon>Streptophyta</taxon>
        <taxon>Embryophyta</taxon>
        <taxon>Tracheophyta</taxon>
        <taxon>Spermatophyta</taxon>
        <taxon>Magnoliopsida</taxon>
        <taxon>eudicotyledons</taxon>
        <taxon>Gunneridae</taxon>
        <taxon>Pentapetalae</taxon>
        <taxon>rosids</taxon>
        <taxon>malvids</taxon>
        <taxon>Brassicales</taxon>
        <taxon>Brassicaceae</taxon>
        <taxon>Camelineae</taxon>
        <taxon>Arabidopsis</taxon>
    </lineage>
</organism>
<evidence type="ECO:0000256" key="1">
    <source>
        <dbReference type="SAM" id="MobiDB-lite"/>
    </source>
</evidence>
<dbReference type="Proteomes" id="UP000694251">
    <property type="component" value="Chromosome 9"/>
</dbReference>
<feature type="region of interest" description="Disordered" evidence="1">
    <location>
        <begin position="1"/>
        <end position="23"/>
    </location>
</feature>
<reference evidence="2 3" key="1">
    <citation type="submission" date="2020-12" db="EMBL/GenBank/DDBJ databases">
        <title>Concerted genomic and epigenomic changes stabilize Arabidopsis allopolyploids.</title>
        <authorList>
            <person name="Chen Z."/>
        </authorList>
    </citation>
    <scope>NUCLEOTIDE SEQUENCE [LARGE SCALE GENOMIC DNA]</scope>
    <source>
        <strain evidence="2">As9502</strain>
        <tissue evidence="2">Leaf</tissue>
    </source>
</reference>
<dbReference type="PANTHER" id="PTHR10775:SF185">
    <property type="entry name" value="OS08G0208400 PROTEIN"/>
    <property type="match status" value="1"/>
</dbReference>
<dbReference type="OrthoDB" id="1666096at2759"/>
<keyword evidence="3" id="KW-1185">Reference proteome</keyword>
<name>A0A8T2AI62_ARASU</name>
<comment type="caution">
    <text evidence="2">The sequence shown here is derived from an EMBL/GenBank/DDBJ whole genome shotgun (WGS) entry which is preliminary data.</text>
</comment>
<evidence type="ECO:0000313" key="2">
    <source>
        <dbReference type="EMBL" id="KAG7572369.1"/>
    </source>
</evidence>
<dbReference type="InterPro" id="IPR004242">
    <property type="entry name" value="Transposase_21"/>
</dbReference>